<reference evidence="1 2" key="1">
    <citation type="submission" date="2020-06" db="EMBL/GenBank/DDBJ databases">
        <title>NJ-3-1, isolated from saline soil.</title>
        <authorList>
            <person name="Cui H.L."/>
            <person name="Shi X."/>
        </authorList>
    </citation>
    <scope>NUCLEOTIDE SEQUENCE [LARGE SCALE GENOMIC DNA]</scope>
    <source>
        <strain evidence="1 2">NJ-3-1</strain>
    </source>
</reference>
<dbReference type="Proteomes" id="UP000509626">
    <property type="component" value="Chromosome"/>
</dbReference>
<dbReference type="GeneID" id="56037733"/>
<proteinExistence type="predicted"/>
<organism evidence="1 2">
    <name type="scientific">Halorarum salinum</name>
    <dbReference type="NCBI Taxonomy" id="2743089"/>
    <lineage>
        <taxon>Archaea</taxon>
        <taxon>Methanobacteriati</taxon>
        <taxon>Methanobacteriota</taxon>
        <taxon>Stenosarchaea group</taxon>
        <taxon>Halobacteria</taxon>
        <taxon>Halobacteriales</taxon>
        <taxon>Haloferacaceae</taxon>
        <taxon>Halorarum</taxon>
    </lineage>
</organism>
<gene>
    <name evidence="1" type="ORF">HUG12_09700</name>
</gene>
<dbReference type="RefSeq" id="WP_179268564.1">
    <property type="nucleotide sequence ID" value="NZ_CP058579.1"/>
</dbReference>
<name>A0A7D5QB50_9EURY</name>
<dbReference type="KEGG" id="halu:HUG12_09700"/>
<dbReference type="EMBL" id="CP058579">
    <property type="protein sequence ID" value="QLG61979.1"/>
    <property type="molecule type" value="Genomic_DNA"/>
</dbReference>
<evidence type="ECO:0000313" key="1">
    <source>
        <dbReference type="EMBL" id="QLG61979.1"/>
    </source>
</evidence>
<sequence>MSTRAWTAVLLALVAGVGLAASGIVTMPSVGNFSIGDQTSDETQQDGVSVIDASTDGQLTFPTSASNMDVYLADVEATDLSSETTSPVHYGDYVDFSASDAISGLTEGVEYHKVSLSSSKTATFADLEPGTYDLIVVDKAGTREYHYHFGQVTMPERISEFKAENNNVVELTRNTDGDKVVFFDRWASYKDDSSAVYQPGQTKAVALDANIDDPSSNVTDRQRTIERSVTHTSGVSYLGKFVVKNFNPDDGVSKLAVSVSCEGSELYSKTLLDGATDEIGSDNAFSESLVSEAQHNPKECNGEVLTSVDVTYDASTLSGSADDDEIGTGEKIADFEVQDIYGNSLGSDGLVSITG</sequence>
<dbReference type="AlphaFoldDB" id="A0A7D5QB50"/>
<accession>A0A7D5QB50</accession>
<protein>
    <submittedName>
        <fullName evidence="1">Uncharacterized protein</fullName>
    </submittedName>
</protein>
<keyword evidence="2" id="KW-1185">Reference proteome</keyword>
<evidence type="ECO:0000313" key="2">
    <source>
        <dbReference type="Proteomes" id="UP000509626"/>
    </source>
</evidence>